<evidence type="ECO:0000256" key="1">
    <source>
        <dbReference type="SAM" id="SignalP"/>
    </source>
</evidence>
<dbReference type="AlphaFoldDB" id="A0A9W9P3M3"/>
<gene>
    <name evidence="2" type="ORF">N7469_003951</name>
</gene>
<dbReference type="GeneID" id="81382038"/>
<feature type="chain" id="PRO_5040977307" evidence="1">
    <location>
        <begin position="19"/>
        <end position="85"/>
    </location>
</feature>
<dbReference type="Proteomes" id="UP001147733">
    <property type="component" value="Unassembled WGS sequence"/>
</dbReference>
<dbReference type="RefSeq" id="XP_056502283.1">
    <property type="nucleotide sequence ID" value="XM_056642871.1"/>
</dbReference>
<name>A0A9W9P3M3_PENCI</name>
<accession>A0A9W9P3M3</accession>
<reference evidence="2" key="2">
    <citation type="journal article" date="2023" name="IMA Fungus">
        <title>Comparative genomic study of the Penicillium genus elucidates a diverse pangenome and 15 lateral gene transfer events.</title>
        <authorList>
            <person name="Petersen C."/>
            <person name="Sorensen T."/>
            <person name="Nielsen M.R."/>
            <person name="Sondergaard T.E."/>
            <person name="Sorensen J.L."/>
            <person name="Fitzpatrick D.A."/>
            <person name="Frisvad J.C."/>
            <person name="Nielsen K.L."/>
        </authorList>
    </citation>
    <scope>NUCLEOTIDE SEQUENCE</scope>
    <source>
        <strain evidence="2">IBT 23319</strain>
    </source>
</reference>
<keyword evidence="1" id="KW-0732">Signal</keyword>
<feature type="signal peptide" evidence="1">
    <location>
        <begin position="1"/>
        <end position="18"/>
    </location>
</feature>
<organism evidence="2 3">
    <name type="scientific">Penicillium citrinum</name>
    <dbReference type="NCBI Taxonomy" id="5077"/>
    <lineage>
        <taxon>Eukaryota</taxon>
        <taxon>Fungi</taxon>
        <taxon>Dikarya</taxon>
        <taxon>Ascomycota</taxon>
        <taxon>Pezizomycotina</taxon>
        <taxon>Eurotiomycetes</taxon>
        <taxon>Eurotiomycetidae</taxon>
        <taxon>Eurotiales</taxon>
        <taxon>Aspergillaceae</taxon>
        <taxon>Penicillium</taxon>
    </lineage>
</organism>
<sequence>MNSWSLAALAIFTDEVALFQLFESKDAGDWSHFKPRGSGGLNEVEWEISDSGELFLNAIYGGGDDQLKIYVEGYDVADDCLRASS</sequence>
<protein>
    <submittedName>
        <fullName evidence="2">Uncharacterized protein</fullName>
    </submittedName>
</protein>
<keyword evidence="3" id="KW-1185">Reference proteome</keyword>
<comment type="caution">
    <text evidence="2">The sequence shown here is derived from an EMBL/GenBank/DDBJ whole genome shotgun (WGS) entry which is preliminary data.</text>
</comment>
<reference evidence="2" key="1">
    <citation type="submission" date="2022-11" db="EMBL/GenBank/DDBJ databases">
        <authorList>
            <person name="Petersen C."/>
        </authorList>
    </citation>
    <scope>NUCLEOTIDE SEQUENCE</scope>
    <source>
        <strain evidence="2">IBT 23319</strain>
    </source>
</reference>
<evidence type="ECO:0000313" key="3">
    <source>
        <dbReference type="Proteomes" id="UP001147733"/>
    </source>
</evidence>
<proteinExistence type="predicted"/>
<dbReference type="EMBL" id="JAPQKT010000003">
    <property type="protein sequence ID" value="KAJ5234783.1"/>
    <property type="molecule type" value="Genomic_DNA"/>
</dbReference>
<evidence type="ECO:0000313" key="2">
    <source>
        <dbReference type="EMBL" id="KAJ5234783.1"/>
    </source>
</evidence>